<evidence type="ECO:0000313" key="1">
    <source>
        <dbReference type="EMBL" id="GAE95365.1"/>
    </source>
</evidence>
<protein>
    <submittedName>
        <fullName evidence="1">Uncharacterized protein</fullName>
    </submittedName>
</protein>
<dbReference type="EMBL" id="BAVS01000053">
    <property type="protein sequence ID" value="GAE95365.1"/>
    <property type="molecule type" value="Genomic_DNA"/>
</dbReference>
<keyword evidence="2" id="KW-1185">Reference proteome</keyword>
<proteinExistence type="predicted"/>
<organism evidence="1 2">
    <name type="scientific">Gracilibacillus boraciitolerans JCM 21714</name>
    <dbReference type="NCBI Taxonomy" id="1298598"/>
    <lineage>
        <taxon>Bacteria</taxon>
        <taxon>Bacillati</taxon>
        <taxon>Bacillota</taxon>
        <taxon>Bacilli</taxon>
        <taxon>Bacillales</taxon>
        <taxon>Bacillaceae</taxon>
        <taxon>Gracilibacillus</taxon>
    </lineage>
</organism>
<reference evidence="1 2" key="1">
    <citation type="journal article" date="2014" name="Genome Announc.">
        <title>Draft Genome Sequence of the Boron-Tolerant and Moderately Halotolerant Bacterium Gracilibacillus boraciitolerans JCM 21714T.</title>
        <authorList>
            <person name="Ahmed I."/>
            <person name="Oshima K."/>
            <person name="Suda W."/>
            <person name="Kitamura K."/>
            <person name="Iida T."/>
            <person name="Ohmori Y."/>
            <person name="Fujiwara T."/>
            <person name="Hattori M."/>
            <person name="Ohkuma M."/>
        </authorList>
    </citation>
    <scope>NUCLEOTIDE SEQUENCE [LARGE SCALE GENOMIC DNA]</scope>
    <source>
        <strain evidence="1 2">JCM 21714</strain>
    </source>
</reference>
<dbReference type="AlphaFoldDB" id="W4VPS4"/>
<comment type="caution">
    <text evidence="1">The sequence shown here is derived from an EMBL/GenBank/DDBJ whole genome shotgun (WGS) entry which is preliminary data.</text>
</comment>
<dbReference type="RefSeq" id="WP_035726227.1">
    <property type="nucleotide sequence ID" value="NZ_BAVS01000053.1"/>
</dbReference>
<accession>W4VPS4</accession>
<sequence length="73" mass="7937">MLNKLQALTLKHLKLFGGVVAKGGAQKAWVYGKHAYQANKSALGDAARQGTFWAGGLNESDMKVETVEEIFDK</sequence>
<evidence type="ECO:0000313" key="2">
    <source>
        <dbReference type="Proteomes" id="UP000019102"/>
    </source>
</evidence>
<name>W4VPS4_9BACI</name>
<dbReference type="Proteomes" id="UP000019102">
    <property type="component" value="Unassembled WGS sequence"/>
</dbReference>
<gene>
    <name evidence="1" type="ORF">JCM21714_4595</name>
</gene>